<evidence type="ECO:0000313" key="6">
    <source>
        <dbReference type="Proteomes" id="UP000028492"/>
    </source>
</evidence>
<dbReference type="Pfam" id="PF12833">
    <property type="entry name" value="HTH_18"/>
    <property type="match status" value="1"/>
</dbReference>
<evidence type="ECO:0000256" key="1">
    <source>
        <dbReference type="ARBA" id="ARBA00023015"/>
    </source>
</evidence>
<dbReference type="Proteomes" id="UP000028492">
    <property type="component" value="Chromosome"/>
</dbReference>
<evidence type="ECO:0000256" key="2">
    <source>
        <dbReference type="ARBA" id="ARBA00023125"/>
    </source>
</evidence>
<dbReference type="InterPro" id="IPR009057">
    <property type="entry name" value="Homeodomain-like_sf"/>
</dbReference>
<dbReference type="PROSITE" id="PS01124">
    <property type="entry name" value="HTH_ARAC_FAMILY_2"/>
    <property type="match status" value="1"/>
</dbReference>
<proteinExistence type="predicted"/>
<dbReference type="KEGG" id="aja:AJAP_32460"/>
<dbReference type="STRING" id="208439.AJAP_32460"/>
<dbReference type="EMBL" id="CP008953">
    <property type="protein sequence ID" value="AIG79306.1"/>
    <property type="molecule type" value="Genomic_DNA"/>
</dbReference>
<keyword evidence="2" id="KW-0238">DNA-binding</keyword>
<dbReference type="InterPro" id="IPR003313">
    <property type="entry name" value="AraC-bd"/>
</dbReference>
<keyword evidence="6" id="KW-1185">Reference proteome</keyword>
<keyword evidence="3" id="KW-0804">Transcription</keyword>
<dbReference type="Gene3D" id="2.60.120.10">
    <property type="entry name" value="Jelly Rolls"/>
    <property type="match status" value="1"/>
</dbReference>
<dbReference type="AlphaFoldDB" id="A0A075V431"/>
<dbReference type="InterPro" id="IPR018060">
    <property type="entry name" value="HTH_AraC"/>
</dbReference>
<sequence length="301" mass="33450">MRGTTVLPRTPCLKPKAGELPLHRLEVRAPDALPFTVGTFDTIGPMSRAAFPHRHTFYEIVHVTGGTGDHVIDFTRWELGPPQLAVITPGQVHHWDARDLTGFVVLFTDDFLLEHPSDRETLRRLSQQPWRLDERAAEETARLVAELDEEFRCGGQGTDSVLRALMHVLIVRAGRLPGLADPRPPARAQAVGTEFARLLGRPDLGLWSVGALAERIGVTPGYLTDAVKTATGRTAAQLMREARTREAKRFLLGTDLTVRQVASRVGFADPAYFCRFFRRETGLSPGDYRRTGDAPPEIHHD</sequence>
<organism evidence="5 6">
    <name type="scientific">Amycolatopsis japonica</name>
    <dbReference type="NCBI Taxonomy" id="208439"/>
    <lineage>
        <taxon>Bacteria</taxon>
        <taxon>Bacillati</taxon>
        <taxon>Actinomycetota</taxon>
        <taxon>Actinomycetes</taxon>
        <taxon>Pseudonocardiales</taxon>
        <taxon>Pseudonocardiaceae</taxon>
        <taxon>Amycolatopsis</taxon>
        <taxon>Amycolatopsis japonica group</taxon>
    </lineage>
</organism>
<evidence type="ECO:0000313" key="5">
    <source>
        <dbReference type="EMBL" id="AIG79306.1"/>
    </source>
</evidence>
<dbReference type="InterPro" id="IPR014710">
    <property type="entry name" value="RmlC-like_jellyroll"/>
</dbReference>
<accession>A0A075V431</accession>
<dbReference type="GO" id="GO:0043565">
    <property type="term" value="F:sequence-specific DNA binding"/>
    <property type="evidence" value="ECO:0007669"/>
    <property type="project" value="InterPro"/>
</dbReference>
<protein>
    <recommendedName>
        <fullName evidence="4">HTH araC/xylS-type domain-containing protein</fullName>
    </recommendedName>
</protein>
<dbReference type="PRINTS" id="PR00032">
    <property type="entry name" value="HTHARAC"/>
</dbReference>
<dbReference type="GO" id="GO:0003700">
    <property type="term" value="F:DNA-binding transcription factor activity"/>
    <property type="evidence" value="ECO:0007669"/>
    <property type="project" value="InterPro"/>
</dbReference>
<dbReference type="InterPro" id="IPR037923">
    <property type="entry name" value="HTH-like"/>
</dbReference>
<dbReference type="SUPFAM" id="SSF51215">
    <property type="entry name" value="Regulatory protein AraC"/>
    <property type="match status" value="1"/>
</dbReference>
<dbReference type="eggNOG" id="COG2207">
    <property type="taxonomic scope" value="Bacteria"/>
</dbReference>
<evidence type="ECO:0000256" key="3">
    <source>
        <dbReference type="ARBA" id="ARBA00023163"/>
    </source>
</evidence>
<dbReference type="SMART" id="SM00342">
    <property type="entry name" value="HTH_ARAC"/>
    <property type="match status" value="1"/>
</dbReference>
<dbReference type="InterPro" id="IPR020449">
    <property type="entry name" value="Tscrpt_reg_AraC-type_HTH"/>
</dbReference>
<keyword evidence="1" id="KW-0805">Transcription regulation</keyword>
<evidence type="ECO:0000259" key="4">
    <source>
        <dbReference type="PROSITE" id="PS01124"/>
    </source>
</evidence>
<dbReference type="HOGENOM" id="CLU_000445_88_2_11"/>
<dbReference type="SUPFAM" id="SSF46689">
    <property type="entry name" value="Homeodomain-like"/>
    <property type="match status" value="1"/>
</dbReference>
<dbReference type="Gene3D" id="1.10.10.60">
    <property type="entry name" value="Homeodomain-like"/>
    <property type="match status" value="1"/>
</dbReference>
<dbReference type="RefSeq" id="WP_037346272.1">
    <property type="nucleotide sequence ID" value="NZ_CP008953.1"/>
</dbReference>
<gene>
    <name evidence="5" type="ORF">AJAP_32460</name>
</gene>
<dbReference type="PANTHER" id="PTHR43280">
    <property type="entry name" value="ARAC-FAMILY TRANSCRIPTIONAL REGULATOR"/>
    <property type="match status" value="1"/>
</dbReference>
<dbReference type="Pfam" id="PF02311">
    <property type="entry name" value="AraC_binding"/>
    <property type="match status" value="1"/>
</dbReference>
<name>A0A075V431_9PSEU</name>
<dbReference type="PANTHER" id="PTHR43280:SF32">
    <property type="entry name" value="TRANSCRIPTIONAL REGULATORY PROTEIN"/>
    <property type="match status" value="1"/>
</dbReference>
<reference evidence="5 6" key="1">
    <citation type="journal article" date="2014" name="J. Biotechnol.">
        <title>Complete genome sequence of the actinobacterium Amycolatopsis japonica MG417-CF17(T) (=DSM 44213T) producing (S,S)-N,N'-ethylenediaminedisuccinic acid.</title>
        <authorList>
            <person name="Stegmann E."/>
            <person name="Albersmeier A."/>
            <person name="Spohn M."/>
            <person name="Gert H."/>
            <person name="Weber T."/>
            <person name="Wohlleben W."/>
            <person name="Kalinowski J."/>
            <person name="Ruckert C."/>
        </authorList>
    </citation>
    <scope>NUCLEOTIDE SEQUENCE [LARGE SCALE GENOMIC DNA]</scope>
    <source>
        <strain evidence="6">MG417-CF17 (DSM 44213)</strain>
    </source>
</reference>
<feature type="domain" description="HTH araC/xylS-type" evidence="4">
    <location>
        <begin position="189"/>
        <end position="291"/>
    </location>
</feature>